<dbReference type="SUPFAM" id="SSF48179">
    <property type="entry name" value="6-phosphogluconate dehydrogenase C-terminal domain-like"/>
    <property type="match status" value="1"/>
</dbReference>
<dbReference type="SUPFAM" id="SSF51735">
    <property type="entry name" value="NAD(P)-binding Rossmann-fold domains"/>
    <property type="match status" value="1"/>
</dbReference>
<dbReference type="Proteomes" id="UP000611762">
    <property type="component" value="Unassembled WGS sequence"/>
</dbReference>
<dbReference type="NCBIfam" id="NF002969">
    <property type="entry name" value="PRK03643.1"/>
    <property type="match status" value="1"/>
</dbReference>
<evidence type="ECO:0000256" key="3">
    <source>
        <dbReference type="ARBA" id="ARBA00048615"/>
    </source>
</evidence>
<dbReference type="GO" id="GO:0005829">
    <property type="term" value="C:cytosol"/>
    <property type="evidence" value="ECO:0007669"/>
    <property type="project" value="TreeGrafter"/>
</dbReference>
<dbReference type="InterPro" id="IPR013328">
    <property type="entry name" value="6PGD_dom2"/>
</dbReference>
<dbReference type="AlphaFoldDB" id="A0A926DKP0"/>
<name>A0A926DKP0_9FIRM</name>
<evidence type="ECO:0000256" key="1">
    <source>
        <dbReference type="ARBA" id="ARBA00023002"/>
    </source>
</evidence>
<keyword evidence="7" id="KW-1185">Reference proteome</keyword>
<evidence type="ECO:0000313" key="7">
    <source>
        <dbReference type="Proteomes" id="UP000611762"/>
    </source>
</evidence>
<protein>
    <submittedName>
        <fullName evidence="6">Tagaturonate reductase</fullName>
    </submittedName>
</protein>
<accession>A0A926DKP0</accession>
<evidence type="ECO:0000259" key="5">
    <source>
        <dbReference type="Pfam" id="PF08125"/>
    </source>
</evidence>
<dbReference type="GO" id="GO:0019592">
    <property type="term" value="P:mannitol catabolic process"/>
    <property type="evidence" value="ECO:0007669"/>
    <property type="project" value="TreeGrafter"/>
</dbReference>
<evidence type="ECO:0000259" key="4">
    <source>
        <dbReference type="Pfam" id="PF01232"/>
    </source>
</evidence>
<dbReference type="RefSeq" id="WP_249310637.1">
    <property type="nucleotide sequence ID" value="NZ_JACRSU010000001.1"/>
</dbReference>
<keyword evidence="1" id="KW-0560">Oxidoreductase</keyword>
<sequence>MKNISEVVLKPIRPERVIQFGEGGFLRGFVDWMLQKLNDQTDFNGSVVVVQPIEQGMCDALEEQNCVYTHIMRGLENGKPKVEKQIVDIISRTVKPYEDYNKYLELAKNPDFRFIFSNTTEAGIAYVPEDKLTDTPPSSYPAKLTALLYERFKAHLDGFLIIPCELIDKNGETLKEIVLKYARDWELGEEFITWINTENHFFNTLVDRIVTGYPRGEKTDLEYEDAMLDTSELFHLWVIEGDTSFQSELPFHEIGLNVIWTKDELFKYRTRKVRILNGAHTSLVPYAMLKGFDTVKECVDNSALNAYLRACIFDEIIPTLDLPEQELKDYAENVLERFANPFIVHKLSSIALNSVSKFKVRVLPSILEYIKRFDKMPAHLLTAFGALIRFYKTDMANDSADVVEFMKNADTQAILKKTDYWGEDLSFLYDEVSKYDH</sequence>
<comment type="caution">
    <text evidence="6">The sequence shown here is derived from an EMBL/GenBank/DDBJ whole genome shotgun (WGS) entry which is preliminary data.</text>
</comment>
<dbReference type="Pfam" id="PF01232">
    <property type="entry name" value="Mannitol_dh"/>
    <property type="match status" value="1"/>
</dbReference>
<evidence type="ECO:0000256" key="2">
    <source>
        <dbReference type="ARBA" id="ARBA00023027"/>
    </source>
</evidence>
<proteinExistence type="predicted"/>
<dbReference type="GO" id="GO:0008926">
    <property type="term" value="F:mannitol-1-phosphate 5-dehydrogenase activity"/>
    <property type="evidence" value="ECO:0007669"/>
    <property type="project" value="UniProtKB-EC"/>
</dbReference>
<dbReference type="Pfam" id="PF08125">
    <property type="entry name" value="Mannitol_dh_C"/>
    <property type="match status" value="1"/>
</dbReference>
<dbReference type="PANTHER" id="PTHR30524">
    <property type="entry name" value="MANNITOL-1-PHOSPHATE 5-DEHYDROGENASE"/>
    <property type="match status" value="1"/>
</dbReference>
<dbReference type="PANTHER" id="PTHR30524:SF0">
    <property type="entry name" value="ALTRONATE OXIDOREDUCTASE-RELATED"/>
    <property type="match status" value="1"/>
</dbReference>
<feature type="domain" description="Mannitol dehydrogenase N-terminal" evidence="4">
    <location>
        <begin position="16"/>
        <end position="246"/>
    </location>
</feature>
<dbReference type="Gene3D" id="1.10.1040.10">
    <property type="entry name" value="N-(1-d-carboxylethyl)-l-norvaline Dehydrogenase, domain 2"/>
    <property type="match status" value="1"/>
</dbReference>
<dbReference type="Gene3D" id="3.40.50.720">
    <property type="entry name" value="NAD(P)-binding Rossmann-like Domain"/>
    <property type="match status" value="1"/>
</dbReference>
<dbReference type="InterPro" id="IPR008927">
    <property type="entry name" value="6-PGluconate_DH-like_C_sf"/>
</dbReference>
<dbReference type="EMBL" id="JACRSU010000001">
    <property type="protein sequence ID" value="MBC8539499.1"/>
    <property type="molecule type" value="Genomic_DNA"/>
</dbReference>
<comment type="catalytic activity">
    <reaction evidence="3">
        <text>D-mannitol 1-phosphate + NAD(+) = beta-D-fructose 6-phosphate + NADH + H(+)</text>
        <dbReference type="Rhea" id="RHEA:19661"/>
        <dbReference type="ChEBI" id="CHEBI:15378"/>
        <dbReference type="ChEBI" id="CHEBI:57540"/>
        <dbReference type="ChEBI" id="CHEBI:57634"/>
        <dbReference type="ChEBI" id="CHEBI:57945"/>
        <dbReference type="ChEBI" id="CHEBI:61381"/>
        <dbReference type="EC" id="1.1.1.17"/>
    </reaction>
</comment>
<dbReference type="InterPro" id="IPR013118">
    <property type="entry name" value="Mannitol_DH_C"/>
</dbReference>
<feature type="domain" description="Mannitol dehydrogenase C-terminal" evidence="5">
    <location>
        <begin position="266"/>
        <end position="406"/>
    </location>
</feature>
<gene>
    <name evidence="6" type="ORF">H8698_00730</name>
</gene>
<evidence type="ECO:0000313" key="6">
    <source>
        <dbReference type="EMBL" id="MBC8539499.1"/>
    </source>
</evidence>
<dbReference type="InterPro" id="IPR036291">
    <property type="entry name" value="NAD(P)-bd_dom_sf"/>
</dbReference>
<dbReference type="InterPro" id="IPR013131">
    <property type="entry name" value="Mannitol_DH_N"/>
</dbReference>
<keyword evidence="2" id="KW-0520">NAD</keyword>
<reference evidence="6" key="1">
    <citation type="submission" date="2020-08" db="EMBL/GenBank/DDBJ databases">
        <title>Genome public.</title>
        <authorList>
            <person name="Liu C."/>
            <person name="Sun Q."/>
        </authorList>
    </citation>
    <scope>NUCLEOTIDE SEQUENCE</scope>
    <source>
        <strain evidence="6">H8</strain>
    </source>
</reference>
<organism evidence="6 7">
    <name type="scientific">Congzhengia minquanensis</name>
    <dbReference type="NCBI Taxonomy" id="2763657"/>
    <lineage>
        <taxon>Bacteria</taxon>
        <taxon>Bacillati</taxon>
        <taxon>Bacillota</taxon>
        <taxon>Clostridia</taxon>
        <taxon>Eubacteriales</taxon>
        <taxon>Oscillospiraceae</taxon>
        <taxon>Congzhengia</taxon>
    </lineage>
</organism>